<reference evidence="7 8" key="1">
    <citation type="submission" date="2018-07" db="EMBL/GenBank/DDBJ databases">
        <title>Genomic Encyclopedia of Type Strains, Phase IV (KMG-IV): sequencing the most valuable type-strain genomes for metagenomic binning, comparative biology and taxonomic classification.</title>
        <authorList>
            <person name="Goeker M."/>
        </authorList>
    </citation>
    <scope>NUCLEOTIDE SEQUENCE [LARGE SCALE GENOMIC DNA]</scope>
    <source>
        <strain evidence="7 8">DSM 4134</strain>
    </source>
</reference>
<accession>A0A3D9L4E1</accession>
<comment type="catalytic activity">
    <reaction evidence="1">
        <text>ATP + protein L-histidine = ADP + protein N-phospho-L-histidine.</text>
        <dbReference type="EC" id="2.7.13.3"/>
    </reaction>
</comment>
<feature type="coiled-coil region" evidence="4">
    <location>
        <begin position="745"/>
        <end position="793"/>
    </location>
</feature>
<dbReference type="Gene3D" id="2.60.40.10">
    <property type="entry name" value="Immunoglobulins"/>
    <property type="match status" value="1"/>
</dbReference>
<evidence type="ECO:0000259" key="6">
    <source>
        <dbReference type="PROSITE" id="PS50109"/>
    </source>
</evidence>
<keyword evidence="5" id="KW-0812">Transmembrane</keyword>
<evidence type="ECO:0000256" key="3">
    <source>
        <dbReference type="ARBA" id="ARBA00022553"/>
    </source>
</evidence>
<evidence type="ECO:0000256" key="1">
    <source>
        <dbReference type="ARBA" id="ARBA00000085"/>
    </source>
</evidence>
<dbReference type="Gene3D" id="1.10.287.130">
    <property type="match status" value="1"/>
</dbReference>
<evidence type="ECO:0000256" key="2">
    <source>
        <dbReference type="ARBA" id="ARBA00012438"/>
    </source>
</evidence>
<dbReference type="InterPro" id="IPR011123">
    <property type="entry name" value="Y_Y_Y"/>
</dbReference>
<evidence type="ECO:0000256" key="5">
    <source>
        <dbReference type="SAM" id="Phobius"/>
    </source>
</evidence>
<dbReference type="RefSeq" id="WP_115867473.1">
    <property type="nucleotide sequence ID" value="NZ_QREG01000005.1"/>
</dbReference>
<keyword evidence="8" id="KW-1185">Reference proteome</keyword>
<evidence type="ECO:0000256" key="4">
    <source>
        <dbReference type="SAM" id="Coils"/>
    </source>
</evidence>
<dbReference type="InterPro" id="IPR004358">
    <property type="entry name" value="Sig_transdc_His_kin-like_C"/>
</dbReference>
<dbReference type="InterPro" id="IPR003594">
    <property type="entry name" value="HATPase_dom"/>
</dbReference>
<feature type="domain" description="Histidine kinase" evidence="6">
    <location>
        <begin position="802"/>
        <end position="1028"/>
    </location>
</feature>
<keyword evidence="7" id="KW-0808">Transferase</keyword>
<feature type="transmembrane region" description="Helical" evidence="5">
    <location>
        <begin position="723"/>
        <end position="741"/>
    </location>
</feature>
<protein>
    <recommendedName>
        <fullName evidence="2">histidine kinase</fullName>
        <ecNumber evidence="2">2.7.13.3</ecNumber>
    </recommendedName>
</protein>
<evidence type="ECO:0000313" key="7">
    <source>
        <dbReference type="EMBL" id="REE00473.1"/>
    </source>
</evidence>
<dbReference type="PROSITE" id="PS50109">
    <property type="entry name" value="HIS_KIN"/>
    <property type="match status" value="1"/>
</dbReference>
<evidence type="ECO:0000313" key="8">
    <source>
        <dbReference type="Proteomes" id="UP000256779"/>
    </source>
</evidence>
<keyword evidence="5" id="KW-1133">Transmembrane helix</keyword>
<dbReference type="Pfam" id="PF07495">
    <property type="entry name" value="Y_Y_Y"/>
    <property type="match status" value="1"/>
</dbReference>
<dbReference type="Gene3D" id="3.30.565.10">
    <property type="entry name" value="Histidine kinase-like ATPase, C-terminal domain"/>
    <property type="match status" value="1"/>
</dbReference>
<dbReference type="Pfam" id="PF02518">
    <property type="entry name" value="HATPase_c"/>
    <property type="match status" value="1"/>
</dbReference>
<keyword evidence="4" id="KW-0175">Coiled coil</keyword>
<dbReference type="OrthoDB" id="9806995at2"/>
<dbReference type="GO" id="GO:0000155">
    <property type="term" value="F:phosphorelay sensor kinase activity"/>
    <property type="evidence" value="ECO:0007669"/>
    <property type="project" value="InterPro"/>
</dbReference>
<proteinExistence type="predicted"/>
<keyword evidence="7" id="KW-0418">Kinase</keyword>
<dbReference type="InterPro" id="IPR013783">
    <property type="entry name" value="Ig-like_fold"/>
</dbReference>
<sequence length="1036" mass="116501">MWTSSFGNSLWGLLFLLAVPLYTSAQYFSATVYKDESGMPSNRIFDMCQTATGEMWMLTEAGLVAYDGLHWHTFHDSLDLPIHGNVRLKALPESSVILTGLDKNGLSIRYFKHGIWSEIPLPNSIGAGDIHFQYRIAISLDPSGSFRIALGTSSRLIIYDGESWSTTSFKNGLSDLVIEQLAFMGESILAATSEGLFRFHKGNLTQMHHKPGVKAMLPDLENFRIFLMGADWLGHFNTSQDSLHLYFDNQPIGLKEPAANSNLLLHQNKLYYSYNSVLTQYDLKEGTKTPIITRLFDKDHTCIRALFDHEKNLWVATLRGAFKVNNLNIYSYNGFQLLENEVTAIYEASDGRIFLGSNNGFNILDPDGHISKHVFAQKYLNPRIMDIVAYRGTIYMAANEAGIVSILPDGTLQHYHPAGSNTRVIDLHVYDDQLFALSRGQLYSYNNGKWVKSSYPRVITSGSVRKLVLDQNRAMLLSQTGVYDFDQKMTIVDDELSGNNIYNEIFYQGKTLLGTTDGIREIAGDQLTASKTYKLPASCAVYAFLEDRDGKLWAGTNQGIFHLDENGYQQMSTKHGLVGNEINRNAFRLLSNGQMAIGTDQGVSFFDPVTPKVPTPQVTISHYQVNGTNSDQNSLGYDQNNIRFHYKAVSYYDEFRIEYRFRLLGLETEWQRVPYHSQRSVLYGKLEPGSYQLEVQARIKGQEWGASAYSQTLTIAPAFWDTIWFEVLLGVVAALILYMFIRFRSKQLKLRNKLLRTKVEEKTSELHRQNQELVQAIQELKAAQGQLIQSEKLASMGHLTAGIAHELNNPLNYIRGGAECILKNLEELNGLANGLSANGQLEEYREILDESRELAHAIVSGANKSTSIVKSLSAFSADSQNFYSFIVLEKEIENALTLLNNQIGFRVTVNKMLANIPPVECYQAKINQTIVNVLLNALQAIEDKGEITIRLFRKDLHHISLEITDNGEGLNASDAEKVFEPFFTTKDNNPGLGLTIARSIVQEHKGEITFESTPNVATKVCITLPINQTFHPELEE</sequence>
<dbReference type="InterPro" id="IPR011110">
    <property type="entry name" value="Reg_prop"/>
</dbReference>
<keyword evidence="3" id="KW-0597">Phosphoprotein</keyword>
<organism evidence="7 8">
    <name type="scientific">Marinoscillum furvescens DSM 4134</name>
    <dbReference type="NCBI Taxonomy" id="1122208"/>
    <lineage>
        <taxon>Bacteria</taxon>
        <taxon>Pseudomonadati</taxon>
        <taxon>Bacteroidota</taxon>
        <taxon>Cytophagia</taxon>
        <taxon>Cytophagales</taxon>
        <taxon>Reichenbachiellaceae</taxon>
        <taxon>Marinoscillum</taxon>
    </lineage>
</organism>
<dbReference type="SMART" id="SM00387">
    <property type="entry name" value="HATPase_c"/>
    <property type="match status" value="1"/>
</dbReference>
<dbReference type="Pfam" id="PF07494">
    <property type="entry name" value="Reg_prop"/>
    <property type="match status" value="2"/>
</dbReference>
<gene>
    <name evidence="7" type="ORF">C7460_10596</name>
</gene>
<dbReference type="PANTHER" id="PTHR43065:SF50">
    <property type="entry name" value="HISTIDINE KINASE"/>
    <property type="match status" value="1"/>
</dbReference>
<dbReference type="Gene3D" id="2.130.10.10">
    <property type="entry name" value="YVTN repeat-like/Quinoprotein amine dehydrogenase"/>
    <property type="match status" value="3"/>
</dbReference>
<comment type="caution">
    <text evidence="7">The sequence shown here is derived from an EMBL/GenBank/DDBJ whole genome shotgun (WGS) entry which is preliminary data.</text>
</comment>
<name>A0A3D9L4E1_MARFU</name>
<dbReference type="SUPFAM" id="SSF55874">
    <property type="entry name" value="ATPase domain of HSP90 chaperone/DNA topoisomerase II/histidine kinase"/>
    <property type="match status" value="1"/>
</dbReference>
<dbReference type="Proteomes" id="UP000256779">
    <property type="component" value="Unassembled WGS sequence"/>
</dbReference>
<dbReference type="PRINTS" id="PR00344">
    <property type="entry name" value="BCTRLSENSOR"/>
</dbReference>
<dbReference type="EMBL" id="QREG01000005">
    <property type="protein sequence ID" value="REE00473.1"/>
    <property type="molecule type" value="Genomic_DNA"/>
</dbReference>
<dbReference type="InterPro" id="IPR015943">
    <property type="entry name" value="WD40/YVTN_repeat-like_dom_sf"/>
</dbReference>
<dbReference type="InterPro" id="IPR003661">
    <property type="entry name" value="HisK_dim/P_dom"/>
</dbReference>
<dbReference type="InterPro" id="IPR036890">
    <property type="entry name" value="HATPase_C_sf"/>
</dbReference>
<dbReference type="AlphaFoldDB" id="A0A3D9L4E1"/>
<dbReference type="InterPro" id="IPR005467">
    <property type="entry name" value="His_kinase_dom"/>
</dbReference>
<keyword evidence="5" id="KW-0472">Membrane</keyword>
<dbReference type="SMART" id="SM00388">
    <property type="entry name" value="HisKA"/>
    <property type="match status" value="1"/>
</dbReference>
<dbReference type="InterPro" id="IPR036097">
    <property type="entry name" value="HisK_dim/P_sf"/>
</dbReference>
<dbReference type="SUPFAM" id="SSF63829">
    <property type="entry name" value="Calcium-dependent phosphotriesterase"/>
    <property type="match status" value="1"/>
</dbReference>
<dbReference type="CDD" id="cd00082">
    <property type="entry name" value="HisKA"/>
    <property type="match status" value="1"/>
</dbReference>
<dbReference type="EC" id="2.7.13.3" evidence="2"/>
<dbReference type="PANTHER" id="PTHR43065">
    <property type="entry name" value="SENSOR HISTIDINE KINASE"/>
    <property type="match status" value="1"/>
</dbReference>
<dbReference type="SUPFAM" id="SSF47384">
    <property type="entry name" value="Homodimeric domain of signal transducing histidine kinase"/>
    <property type="match status" value="1"/>
</dbReference>